<evidence type="ECO:0000313" key="3">
    <source>
        <dbReference type="Proteomes" id="UP000324222"/>
    </source>
</evidence>
<name>A0A5B7JQI3_PORTR</name>
<evidence type="ECO:0000313" key="2">
    <source>
        <dbReference type="EMBL" id="MPC96835.1"/>
    </source>
</evidence>
<dbReference type="EMBL" id="VSRR010107520">
    <property type="protein sequence ID" value="MPC96835.1"/>
    <property type="molecule type" value="Genomic_DNA"/>
</dbReference>
<evidence type="ECO:0000256" key="1">
    <source>
        <dbReference type="SAM" id="MobiDB-lite"/>
    </source>
</evidence>
<dbReference type="Proteomes" id="UP000324222">
    <property type="component" value="Unassembled WGS sequence"/>
</dbReference>
<comment type="caution">
    <text evidence="2">The sequence shown here is derived from an EMBL/GenBank/DDBJ whole genome shotgun (WGS) entry which is preliminary data.</text>
</comment>
<reference evidence="2 3" key="1">
    <citation type="submission" date="2019-05" db="EMBL/GenBank/DDBJ databases">
        <title>Another draft genome of Portunus trituberculatus and its Hox gene families provides insights of decapod evolution.</title>
        <authorList>
            <person name="Jeong J.-H."/>
            <person name="Song I."/>
            <person name="Kim S."/>
            <person name="Choi T."/>
            <person name="Kim D."/>
            <person name="Ryu S."/>
            <person name="Kim W."/>
        </authorList>
    </citation>
    <scope>NUCLEOTIDE SEQUENCE [LARGE SCALE GENOMIC DNA]</scope>
    <source>
        <tissue evidence="2">Muscle</tissue>
    </source>
</reference>
<accession>A0A5B7JQI3</accession>
<protein>
    <submittedName>
        <fullName evidence="2">Uncharacterized protein</fullName>
    </submittedName>
</protein>
<keyword evidence="3" id="KW-1185">Reference proteome</keyword>
<sequence>MGYRGYFLGYLLSQSPPARNPFLRVRKPNLHSDREQESNPCAWETPQTPKHA</sequence>
<feature type="region of interest" description="Disordered" evidence="1">
    <location>
        <begin position="27"/>
        <end position="52"/>
    </location>
</feature>
<gene>
    <name evidence="2" type="ORF">E2C01_092114</name>
</gene>
<proteinExistence type="predicted"/>
<organism evidence="2 3">
    <name type="scientific">Portunus trituberculatus</name>
    <name type="common">Swimming crab</name>
    <name type="synonym">Neptunus trituberculatus</name>
    <dbReference type="NCBI Taxonomy" id="210409"/>
    <lineage>
        <taxon>Eukaryota</taxon>
        <taxon>Metazoa</taxon>
        <taxon>Ecdysozoa</taxon>
        <taxon>Arthropoda</taxon>
        <taxon>Crustacea</taxon>
        <taxon>Multicrustacea</taxon>
        <taxon>Malacostraca</taxon>
        <taxon>Eumalacostraca</taxon>
        <taxon>Eucarida</taxon>
        <taxon>Decapoda</taxon>
        <taxon>Pleocyemata</taxon>
        <taxon>Brachyura</taxon>
        <taxon>Eubrachyura</taxon>
        <taxon>Portunoidea</taxon>
        <taxon>Portunidae</taxon>
        <taxon>Portuninae</taxon>
        <taxon>Portunus</taxon>
    </lineage>
</organism>
<dbReference type="AlphaFoldDB" id="A0A5B7JQI3"/>